<evidence type="ECO:0000313" key="4">
    <source>
        <dbReference type="EMBL" id="ABY23671.1"/>
    </source>
</evidence>
<protein>
    <submittedName>
        <fullName evidence="4">Competence protein</fullName>
    </submittedName>
</protein>
<dbReference type="Gene3D" id="3.10.560.10">
    <property type="entry name" value="Outer membrane lipoprotein wza domain like"/>
    <property type="match status" value="1"/>
</dbReference>
<organism evidence="4 5">
    <name type="scientific">Renibacterium salmoninarum (strain ATCC 33209 / DSM 20767 / JCM 11484 / NBRC 15589 / NCIMB 2235)</name>
    <dbReference type="NCBI Taxonomy" id="288705"/>
    <lineage>
        <taxon>Bacteria</taxon>
        <taxon>Bacillati</taxon>
        <taxon>Actinomycetota</taxon>
        <taxon>Actinomycetes</taxon>
        <taxon>Micrococcales</taxon>
        <taxon>Micrococcaceae</taxon>
        <taxon>Renibacterium</taxon>
    </lineage>
</organism>
<dbReference type="HOGENOM" id="CLU_052011_0_2_11"/>
<dbReference type="InterPro" id="IPR051675">
    <property type="entry name" value="Endo/Exo/Phosphatase_dom_1"/>
</dbReference>
<dbReference type="GO" id="GO:0003677">
    <property type="term" value="F:DNA binding"/>
    <property type="evidence" value="ECO:0007669"/>
    <property type="project" value="InterPro"/>
</dbReference>
<evidence type="ECO:0000259" key="3">
    <source>
        <dbReference type="SMART" id="SM00278"/>
    </source>
</evidence>
<evidence type="ECO:0000256" key="1">
    <source>
        <dbReference type="SAM" id="MobiDB-lite"/>
    </source>
</evidence>
<evidence type="ECO:0000256" key="2">
    <source>
        <dbReference type="SAM" id="Phobius"/>
    </source>
</evidence>
<accession>A9WS83</accession>
<dbReference type="Pfam" id="PF10531">
    <property type="entry name" value="SLBB"/>
    <property type="match status" value="1"/>
</dbReference>
<evidence type="ECO:0000313" key="5">
    <source>
        <dbReference type="Proteomes" id="UP000002007"/>
    </source>
</evidence>
<dbReference type="STRING" id="288705.RSal33209_1938"/>
<dbReference type="Proteomes" id="UP000002007">
    <property type="component" value="Chromosome"/>
</dbReference>
<feature type="transmembrane region" description="Helical" evidence="2">
    <location>
        <begin position="57"/>
        <end position="79"/>
    </location>
</feature>
<keyword evidence="2" id="KW-1133">Transmembrane helix</keyword>
<dbReference type="PANTHER" id="PTHR21180:SF32">
    <property type="entry name" value="ENDONUCLEASE_EXONUCLEASE_PHOSPHATASE FAMILY DOMAIN-CONTAINING PROTEIN 1"/>
    <property type="match status" value="1"/>
</dbReference>
<reference evidence="5" key="1">
    <citation type="journal article" date="2008" name="J. Bacteriol.">
        <title>Genome sequence of the fish pathogen Renibacterium salmoninarum suggests reductive evolution away from an environmental Arthrobacter ancestor.</title>
        <authorList>
            <person name="Wiens G.D."/>
            <person name="Rockey D.D."/>
            <person name="Wu Z."/>
            <person name="Chang J."/>
            <person name="Levy R."/>
            <person name="Crane S."/>
            <person name="Chen D.S."/>
            <person name="Capri G.R."/>
            <person name="Burnett J.R."/>
            <person name="Sudheesh P.S."/>
            <person name="Schipma M.J."/>
            <person name="Burd H."/>
            <person name="Bhattacharyya A."/>
            <person name="Rhodes L.D."/>
            <person name="Kaul R."/>
            <person name="Strom M.S."/>
        </authorList>
    </citation>
    <scope>NUCLEOTIDE SEQUENCE [LARGE SCALE GENOMIC DNA]</scope>
    <source>
        <strain evidence="5">ATCC 33209 / DSM 20767 / JCM 11484 / NBRC 15589 / NCIMB 2235</strain>
    </source>
</reference>
<dbReference type="PANTHER" id="PTHR21180">
    <property type="entry name" value="ENDONUCLEASE/EXONUCLEASE/PHOSPHATASE FAMILY DOMAIN-CONTAINING PROTEIN 1"/>
    <property type="match status" value="1"/>
</dbReference>
<dbReference type="eggNOG" id="COG1555">
    <property type="taxonomic scope" value="Bacteria"/>
</dbReference>
<keyword evidence="2" id="KW-0472">Membrane</keyword>
<dbReference type="Gene3D" id="1.10.150.280">
    <property type="entry name" value="AF1531-like domain"/>
    <property type="match status" value="1"/>
</dbReference>
<keyword evidence="5" id="KW-1185">Reference proteome</keyword>
<dbReference type="AlphaFoldDB" id="A9WS83"/>
<dbReference type="InterPro" id="IPR003583">
    <property type="entry name" value="Hlx-hairpin-Hlx_DNA-bd_motif"/>
</dbReference>
<gene>
    <name evidence="4" type="ordered locus">RSal33209_1938</name>
</gene>
<name>A9WS83_RENSM</name>
<feature type="region of interest" description="Disordered" evidence="1">
    <location>
        <begin position="28"/>
        <end position="52"/>
    </location>
</feature>
<dbReference type="EMBL" id="CP000910">
    <property type="protein sequence ID" value="ABY23671.1"/>
    <property type="molecule type" value="Genomic_DNA"/>
</dbReference>
<keyword evidence="2" id="KW-0812">Transmembrane</keyword>
<dbReference type="GO" id="GO:0015627">
    <property type="term" value="C:type II protein secretion system complex"/>
    <property type="evidence" value="ECO:0007669"/>
    <property type="project" value="TreeGrafter"/>
</dbReference>
<dbReference type="SUPFAM" id="SSF47781">
    <property type="entry name" value="RuvA domain 2-like"/>
    <property type="match status" value="1"/>
</dbReference>
<dbReference type="Pfam" id="PF12836">
    <property type="entry name" value="HHH_3"/>
    <property type="match status" value="1"/>
</dbReference>
<dbReference type="KEGG" id="rsa:RSal33209_1938"/>
<dbReference type="NCBIfam" id="TIGR00426">
    <property type="entry name" value="competence protein ComEA helix-hairpin-helix repeat region"/>
    <property type="match status" value="1"/>
</dbReference>
<dbReference type="InterPro" id="IPR010994">
    <property type="entry name" value="RuvA_2-like"/>
</dbReference>
<dbReference type="GO" id="GO:0015628">
    <property type="term" value="P:protein secretion by the type II secretion system"/>
    <property type="evidence" value="ECO:0007669"/>
    <property type="project" value="TreeGrafter"/>
</dbReference>
<dbReference type="InterPro" id="IPR019554">
    <property type="entry name" value="Soluble_ligand-bd"/>
</dbReference>
<feature type="domain" description="Helix-hairpin-helix DNA-binding motif class 1" evidence="3">
    <location>
        <begin position="246"/>
        <end position="265"/>
    </location>
</feature>
<dbReference type="InterPro" id="IPR004509">
    <property type="entry name" value="Competence_ComEA_HhH"/>
</dbReference>
<dbReference type="GO" id="GO:0006281">
    <property type="term" value="P:DNA repair"/>
    <property type="evidence" value="ECO:0007669"/>
    <property type="project" value="InterPro"/>
</dbReference>
<sequence length="268" mass="27768">MARRSKQLAMAERIAQLFPTEQLVADSEQECPAVEPSGGRSEDVPTPRTKRRWPRNIGTMAVVVSIVLAVLIGGTVWWLTAIRTSSDAPSALQTIASSRISVPAPGQSGTAASTTDSALVVHVIGAVARPGVIRLASGSRLFQAIDAAGGATDLAVLSAVNLAAQLADGEQIFLPTQAQIEAGQVPATTTGAASPNASNSSKFPAAKVNINAASVDQLAELPKVGPKMAQKIVQWRAQHGKFSAIDDLDAIDGIGPKLLDSLRALVTI</sequence>
<proteinExistence type="predicted"/>
<dbReference type="SMART" id="SM00278">
    <property type="entry name" value="HhH1"/>
    <property type="match status" value="2"/>
</dbReference>
<feature type="domain" description="Helix-hairpin-helix DNA-binding motif class 1" evidence="3">
    <location>
        <begin position="216"/>
        <end position="235"/>
    </location>
</feature>